<name>A0A9Q0DNV6_9TELE</name>
<evidence type="ECO:0000313" key="9">
    <source>
        <dbReference type="EMBL" id="KAJ3589937.1"/>
    </source>
</evidence>
<keyword evidence="10" id="KW-1185">Reference proteome</keyword>
<dbReference type="OrthoDB" id="10252328at2759"/>
<feature type="repeat" description="ANK" evidence="6">
    <location>
        <begin position="336"/>
        <end position="368"/>
    </location>
</feature>
<dbReference type="GO" id="GO:0070974">
    <property type="term" value="F:POU domain binding"/>
    <property type="evidence" value="ECO:0007669"/>
    <property type="project" value="InterPro"/>
</dbReference>
<dbReference type="PROSITE" id="PS52003">
    <property type="entry name" value="OCA"/>
    <property type="match status" value="1"/>
</dbReference>
<keyword evidence="1" id="KW-0677">Repeat</keyword>
<dbReference type="PROSITE" id="PS50297">
    <property type="entry name" value="ANK_REP_REGION"/>
    <property type="match status" value="1"/>
</dbReference>
<dbReference type="GO" id="GO:0003677">
    <property type="term" value="F:DNA binding"/>
    <property type="evidence" value="ECO:0007669"/>
    <property type="project" value="InterPro"/>
</dbReference>
<evidence type="ECO:0000259" key="8">
    <source>
        <dbReference type="PROSITE" id="PS52003"/>
    </source>
</evidence>
<evidence type="ECO:0000256" key="2">
    <source>
        <dbReference type="ARBA" id="ARBA00023015"/>
    </source>
</evidence>
<proteinExistence type="predicted"/>
<reference evidence="9" key="1">
    <citation type="submission" date="2022-07" db="EMBL/GenBank/DDBJ databases">
        <title>Chromosome-level genome of Muraenolepis orangiensis.</title>
        <authorList>
            <person name="Kim J."/>
        </authorList>
    </citation>
    <scope>NUCLEOTIDE SEQUENCE</scope>
    <source>
        <strain evidence="9">KU_S4_2022</strain>
        <tissue evidence="9">Muscle</tissue>
    </source>
</reference>
<organism evidence="9 10">
    <name type="scientific">Muraenolepis orangiensis</name>
    <name type="common">Patagonian moray cod</name>
    <dbReference type="NCBI Taxonomy" id="630683"/>
    <lineage>
        <taxon>Eukaryota</taxon>
        <taxon>Metazoa</taxon>
        <taxon>Chordata</taxon>
        <taxon>Craniata</taxon>
        <taxon>Vertebrata</taxon>
        <taxon>Euteleostomi</taxon>
        <taxon>Actinopterygii</taxon>
        <taxon>Neopterygii</taxon>
        <taxon>Teleostei</taxon>
        <taxon>Neoteleostei</taxon>
        <taxon>Acanthomorphata</taxon>
        <taxon>Zeiogadaria</taxon>
        <taxon>Gadariae</taxon>
        <taxon>Gadiformes</taxon>
        <taxon>Muraenolepidoidei</taxon>
        <taxon>Muraenolepididae</taxon>
        <taxon>Muraenolepis</taxon>
    </lineage>
</organism>
<protein>
    <recommendedName>
        <fullName evidence="8">OCA domain-containing protein</fullName>
    </recommendedName>
</protein>
<dbReference type="InterPro" id="IPR036770">
    <property type="entry name" value="Ankyrin_rpt-contain_sf"/>
</dbReference>
<gene>
    <name evidence="9" type="ORF">NHX12_007894</name>
</gene>
<dbReference type="Proteomes" id="UP001148018">
    <property type="component" value="Unassembled WGS sequence"/>
</dbReference>
<feature type="region of interest" description="Disordered" evidence="7">
    <location>
        <begin position="87"/>
        <end position="211"/>
    </location>
</feature>
<evidence type="ECO:0000256" key="1">
    <source>
        <dbReference type="ARBA" id="ARBA00022737"/>
    </source>
</evidence>
<dbReference type="Gene3D" id="1.25.40.20">
    <property type="entry name" value="Ankyrin repeat-containing domain"/>
    <property type="match status" value="1"/>
</dbReference>
<keyword evidence="2" id="KW-0805">Transcription regulation</keyword>
<dbReference type="PANTHER" id="PTHR24124:SF8">
    <property type="entry name" value="OCA DOMAIN-CONTAINING PROTEIN"/>
    <property type="match status" value="1"/>
</dbReference>
<feature type="compositionally biased region" description="Basic and acidic residues" evidence="7">
    <location>
        <begin position="119"/>
        <end position="129"/>
    </location>
</feature>
<feature type="region of interest" description="Disordered" evidence="7">
    <location>
        <begin position="479"/>
        <end position="500"/>
    </location>
</feature>
<evidence type="ECO:0000313" key="10">
    <source>
        <dbReference type="Proteomes" id="UP001148018"/>
    </source>
</evidence>
<evidence type="ECO:0000256" key="6">
    <source>
        <dbReference type="PROSITE-ProRule" id="PRU00023"/>
    </source>
</evidence>
<dbReference type="GO" id="GO:0005634">
    <property type="term" value="C:nucleus"/>
    <property type="evidence" value="ECO:0007669"/>
    <property type="project" value="TreeGrafter"/>
</dbReference>
<feature type="region of interest" description="Disordered" evidence="7">
    <location>
        <begin position="225"/>
        <end position="248"/>
    </location>
</feature>
<keyword evidence="5" id="KW-0804">Transcription</keyword>
<feature type="domain" description="OCA" evidence="8">
    <location>
        <begin position="64"/>
        <end position="86"/>
    </location>
</feature>
<dbReference type="InterPro" id="IPR002110">
    <property type="entry name" value="Ankyrin_rpt"/>
</dbReference>
<dbReference type="GO" id="GO:0010468">
    <property type="term" value="P:regulation of gene expression"/>
    <property type="evidence" value="ECO:0007669"/>
    <property type="project" value="TreeGrafter"/>
</dbReference>
<dbReference type="PANTHER" id="PTHR24124">
    <property type="entry name" value="ANKYRIN REPEAT FAMILY A"/>
    <property type="match status" value="1"/>
</dbReference>
<dbReference type="PROSITE" id="PS50088">
    <property type="entry name" value="ANK_REPEAT"/>
    <property type="match status" value="1"/>
</dbReference>
<evidence type="ECO:0000256" key="5">
    <source>
        <dbReference type="ARBA" id="ARBA00023163"/>
    </source>
</evidence>
<accession>A0A9Q0DNV6</accession>
<feature type="region of interest" description="Disordered" evidence="7">
    <location>
        <begin position="1"/>
        <end position="67"/>
    </location>
</feature>
<dbReference type="SMART" id="SM00248">
    <property type="entry name" value="ANK"/>
    <property type="match status" value="3"/>
</dbReference>
<dbReference type="SUPFAM" id="SSF48403">
    <property type="entry name" value="Ankyrin repeat"/>
    <property type="match status" value="1"/>
</dbReference>
<dbReference type="InterPro" id="IPR047571">
    <property type="entry name" value="OCA"/>
</dbReference>
<comment type="caution">
    <text evidence="9">The sequence shown here is derived from an EMBL/GenBank/DDBJ whole genome shotgun (WGS) entry which is preliminary data.</text>
</comment>
<dbReference type="Pfam" id="PF12796">
    <property type="entry name" value="Ank_2"/>
    <property type="match status" value="1"/>
</dbReference>
<evidence type="ECO:0000256" key="7">
    <source>
        <dbReference type="SAM" id="MobiDB-lite"/>
    </source>
</evidence>
<dbReference type="EMBL" id="JANIIK010000114">
    <property type="protein sequence ID" value="KAJ3589937.1"/>
    <property type="molecule type" value="Genomic_DNA"/>
</dbReference>
<dbReference type="AlphaFoldDB" id="A0A9Q0DNV6"/>
<evidence type="ECO:0000256" key="3">
    <source>
        <dbReference type="ARBA" id="ARBA00023043"/>
    </source>
</evidence>
<keyword evidence="4" id="KW-0010">Activator</keyword>
<keyword evidence="3 6" id="KW-0040">ANK repeat</keyword>
<evidence type="ECO:0000256" key="4">
    <source>
        <dbReference type="ARBA" id="ARBA00023159"/>
    </source>
</evidence>
<sequence length="500" mass="53423">MRGRFKRKDGWKAEAGLPPAGQGVSGELSPSPGEPTALEGPVSPGSGLADMDSCHQKSSPYGAEKRYLGVRVKMPVKDMLRNIRLAKGCDPQELQRPPPGRQQGVALENSLKRSKGEKKRVNTCRERRASSSSSVSTGEQLIAHLVLLRSPSDGARRTTPPPPYGTHVYGGPEPALGSPSNDSGSDGGGLSPGLPASQRYTAGYHDDTDDMIPSPRYLTSCFSPASSFESRTAPPRPGPGVPGYEPYRGEDVRRDGGDGGLRTGWFCPGSGGAYFLSQLQREEKELQGVSDDMLLASDGQGQMALHRVVSLGKRAQGYAIAQRMATISCLDLKDSKGMTALHLAAKQNQHLMVADLMGLGANANEKDASGKTCLHLCAESGYIRVLEVLKHMMADGVFVDIDATDNYGLSALQCAALGLSAAVRELERSGSPGQSRLSTLRKDQMMETLECLLQMDSNPPVQQGGAHTENGFEAETHHWTQGGKSNIKRGNPVTKTWSVL</sequence>